<gene>
    <name evidence="2" type="ORF">EOW66_18895</name>
</gene>
<dbReference type="GO" id="GO:0008757">
    <property type="term" value="F:S-adenosylmethionine-dependent methyltransferase activity"/>
    <property type="evidence" value="ECO:0007669"/>
    <property type="project" value="InterPro"/>
</dbReference>
<name>A0A3S3N717_9RHOB</name>
<dbReference type="InterPro" id="IPR013216">
    <property type="entry name" value="Methyltransf_11"/>
</dbReference>
<dbReference type="RefSeq" id="WP_128157880.1">
    <property type="nucleotide sequence ID" value="NZ_JBHSOM010000006.1"/>
</dbReference>
<comment type="caution">
    <text evidence="2">The sequence shown here is derived from an EMBL/GenBank/DDBJ whole genome shotgun (WGS) entry which is preliminary data.</text>
</comment>
<reference evidence="2 3" key="1">
    <citation type="submission" date="2019-01" db="EMBL/GenBank/DDBJ databases">
        <title>Sinorhodobacter populi sp. nov. isolated from the symptomatic bark tissue of Populus euramericana canker.</title>
        <authorList>
            <person name="Xu G."/>
        </authorList>
    </citation>
    <scope>NUCLEOTIDE SEQUENCE [LARGE SCALE GENOMIC DNA]</scope>
    <source>
        <strain evidence="2 3">CGMCC 1.12963</strain>
    </source>
</reference>
<accession>A0A3S3N717</accession>
<evidence type="ECO:0000259" key="1">
    <source>
        <dbReference type="Pfam" id="PF08241"/>
    </source>
</evidence>
<dbReference type="GO" id="GO:0032259">
    <property type="term" value="P:methylation"/>
    <property type="evidence" value="ECO:0007669"/>
    <property type="project" value="UniProtKB-KW"/>
</dbReference>
<keyword evidence="2" id="KW-0489">Methyltransferase</keyword>
<organism evidence="2 3">
    <name type="scientific">Paenirhodobacter huangdaonensis</name>
    <dbReference type="NCBI Taxonomy" id="2501515"/>
    <lineage>
        <taxon>Bacteria</taxon>
        <taxon>Pseudomonadati</taxon>
        <taxon>Pseudomonadota</taxon>
        <taxon>Alphaproteobacteria</taxon>
        <taxon>Rhodobacterales</taxon>
        <taxon>Rhodobacter group</taxon>
        <taxon>Paenirhodobacter</taxon>
    </lineage>
</organism>
<proteinExistence type="predicted"/>
<evidence type="ECO:0000313" key="2">
    <source>
        <dbReference type="EMBL" id="RWR47941.1"/>
    </source>
</evidence>
<sequence>MAIPDTLAARLIETTRLNDLSGAFVMLGRQRWVGARRGASADLLDETLAQHLPGTAAADLADPGSIYSETFFRRLGFATVDSMDFSDYEGASLIQDLSAPLSPALWERFDVVYDGGTCEHVFELPTALRNIDRMLKPGGVLIGHSPANNWVNHGFYQLTPELVFGFWEKAMGYEVLHCRLQPLQPRLARVQVEVTNPNVTGLRPRFSRRLEDLGGLILDYAVRKPAAPAGDGRAYQTDYLARWDEQRPALG</sequence>
<keyword evidence="2" id="KW-0808">Transferase</keyword>
<dbReference type="AlphaFoldDB" id="A0A3S3N717"/>
<feature type="domain" description="Methyltransferase type 11" evidence="1">
    <location>
        <begin position="107"/>
        <end position="142"/>
    </location>
</feature>
<reference evidence="3" key="2">
    <citation type="submission" date="2019-01" db="EMBL/GenBank/DDBJ databases">
        <title>Sinorhodobacter populi sp. nov. isolated from the symptomatic bark tissue of Populus euramericana canker.</title>
        <authorList>
            <person name="Li Y."/>
        </authorList>
    </citation>
    <scope>NUCLEOTIDE SEQUENCE [LARGE SCALE GENOMIC DNA]</scope>
    <source>
        <strain evidence="3">CGMCC 1.12963</strain>
    </source>
</reference>
<dbReference type="EMBL" id="SAVA01000017">
    <property type="protein sequence ID" value="RWR47941.1"/>
    <property type="molecule type" value="Genomic_DNA"/>
</dbReference>
<dbReference type="InterPro" id="IPR029063">
    <property type="entry name" value="SAM-dependent_MTases_sf"/>
</dbReference>
<keyword evidence="3" id="KW-1185">Reference proteome</keyword>
<dbReference type="Proteomes" id="UP000288071">
    <property type="component" value="Unassembled WGS sequence"/>
</dbReference>
<dbReference type="SUPFAM" id="SSF53335">
    <property type="entry name" value="S-adenosyl-L-methionine-dependent methyltransferases"/>
    <property type="match status" value="1"/>
</dbReference>
<dbReference type="Pfam" id="PF08241">
    <property type="entry name" value="Methyltransf_11"/>
    <property type="match status" value="1"/>
</dbReference>
<evidence type="ECO:0000313" key="3">
    <source>
        <dbReference type="Proteomes" id="UP000288071"/>
    </source>
</evidence>
<dbReference type="Gene3D" id="3.40.50.150">
    <property type="entry name" value="Vaccinia Virus protein VP39"/>
    <property type="match status" value="1"/>
</dbReference>
<protein>
    <submittedName>
        <fullName evidence="2">Methyltransferase domain-containing protein</fullName>
    </submittedName>
</protein>